<proteinExistence type="predicted"/>
<protein>
    <submittedName>
        <fullName evidence="1">Uncharacterized protein</fullName>
    </submittedName>
</protein>
<evidence type="ECO:0000313" key="1">
    <source>
        <dbReference type="EMBL" id="PZO41840.1"/>
    </source>
</evidence>
<sequence>MSQLDDTSGLNEFCPPADAPTQDVFDQVLSEILGKDNPHAAPILSAIQRTLKQYHLTDQYEAYEILHEAYLRGKKKLQTGEVIRSPYAWLRSTAFHVIYERKRKHHSSATDPQVMEAVLPDNRLNLMQQQVLIEELDLLYDAMAMLHQEDPEGTCLLYLRTVQNWSWSQISQWLAAEGQPLANETALRQRASRAKRRLQDISCHLARRGTPCPKDNLPCKPCRQR</sequence>
<dbReference type="SUPFAM" id="SSF88946">
    <property type="entry name" value="Sigma2 domain of RNA polymerase sigma factors"/>
    <property type="match status" value="1"/>
</dbReference>
<gene>
    <name evidence="1" type="ORF">DCF17_09910</name>
</gene>
<name>A0A2W4WBL9_9CYAN</name>
<dbReference type="AlphaFoldDB" id="A0A2W4WBL9"/>
<evidence type="ECO:0000313" key="2">
    <source>
        <dbReference type="Proteomes" id="UP000249081"/>
    </source>
</evidence>
<dbReference type="EMBL" id="QBMN01000057">
    <property type="protein sequence ID" value="PZO41840.1"/>
    <property type="molecule type" value="Genomic_DNA"/>
</dbReference>
<accession>A0A2W4WBL9</accession>
<reference evidence="1 2" key="2">
    <citation type="submission" date="2018-06" db="EMBL/GenBank/DDBJ databases">
        <title>Metagenomic assembly of (sub)arctic Cyanobacteria and their associated microbiome from non-axenic cultures.</title>
        <authorList>
            <person name="Baurain D."/>
        </authorList>
    </citation>
    <scope>NUCLEOTIDE SEQUENCE [LARGE SCALE GENOMIC DNA]</scope>
    <source>
        <strain evidence="1">ULC041bin1</strain>
    </source>
</reference>
<dbReference type="GO" id="GO:0006352">
    <property type="term" value="P:DNA-templated transcription initiation"/>
    <property type="evidence" value="ECO:0007669"/>
    <property type="project" value="InterPro"/>
</dbReference>
<organism evidence="1 2">
    <name type="scientific">Shackletoniella antarctica</name>
    <dbReference type="NCBI Taxonomy" id="268115"/>
    <lineage>
        <taxon>Bacteria</taxon>
        <taxon>Bacillati</taxon>
        <taxon>Cyanobacteriota</taxon>
        <taxon>Cyanophyceae</taxon>
        <taxon>Oculatellales</taxon>
        <taxon>Oculatellaceae</taxon>
        <taxon>Shackletoniella</taxon>
    </lineage>
</organism>
<dbReference type="GO" id="GO:0003700">
    <property type="term" value="F:DNA-binding transcription factor activity"/>
    <property type="evidence" value="ECO:0007669"/>
    <property type="project" value="InterPro"/>
</dbReference>
<comment type="caution">
    <text evidence="1">The sequence shown here is derived from an EMBL/GenBank/DDBJ whole genome shotgun (WGS) entry which is preliminary data.</text>
</comment>
<dbReference type="InterPro" id="IPR013325">
    <property type="entry name" value="RNA_pol_sigma_r2"/>
</dbReference>
<dbReference type="Proteomes" id="UP000249081">
    <property type="component" value="Unassembled WGS sequence"/>
</dbReference>
<reference evidence="2" key="1">
    <citation type="submission" date="2018-04" db="EMBL/GenBank/DDBJ databases">
        <authorList>
            <person name="Cornet L."/>
        </authorList>
    </citation>
    <scope>NUCLEOTIDE SEQUENCE [LARGE SCALE GENOMIC DNA]</scope>
</reference>